<evidence type="ECO:0000256" key="4">
    <source>
        <dbReference type="PROSITE-ProRule" id="PRU00510"/>
    </source>
</evidence>
<dbReference type="Gene3D" id="1.20.120.910">
    <property type="entry name" value="DksA, coiled-coil domain"/>
    <property type="match status" value="1"/>
</dbReference>
<comment type="caution">
    <text evidence="6">The sequence shown here is derived from an EMBL/GenBank/DDBJ whole genome shotgun (WGS) entry which is preliminary data.</text>
</comment>
<evidence type="ECO:0000313" key="7">
    <source>
        <dbReference type="Proteomes" id="UP000034264"/>
    </source>
</evidence>
<dbReference type="PANTHER" id="PTHR33823:SF4">
    <property type="entry name" value="GENERAL STRESS PROTEIN 16O"/>
    <property type="match status" value="1"/>
</dbReference>
<dbReference type="InterPro" id="IPR020458">
    <property type="entry name" value="Znf_DskA_TraR_CS"/>
</dbReference>
<proteinExistence type="predicted"/>
<keyword evidence="3" id="KW-0862">Zinc</keyword>
<protein>
    <submittedName>
        <fullName evidence="6">Transcriptional regulator, TraR/DksA family</fullName>
    </submittedName>
</protein>
<dbReference type="Pfam" id="PF01258">
    <property type="entry name" value="zf-dskA_traR"/>
    <property type="match status" value="1"/>
</dbReference>
<dbReference type="AlphaFoldDB" id="A0A0G1PC03"/>
<evidence type="ECO:0000256" key="1">
    <source>
        <dbReference type="ARBA" id="ARBA00022723"/>
    </source>
</evidence>
<keyword evidence="1" id="KW-0479">Metal-binding</keyword>
<sequence length="124" mass="14133">MAKKTISYPKEVVEPVAKHLQEKLSALEKKKKELRGEDPFLDKARLDDNAAVDTDAAEQIGHMRVSAVKKAYDRTIIQIRKALSRIKIGKYGVCERCGKFIDTDRLMVLPETTLCVDCEKKREK</sequence>
<feature type="zinc finger region" description="dksA C4-type" evidence="4">
    <location>
        <begin position="94"/>
        <end position="118"/>
    </location>
</feature>
<evidence type="ECO:0000259" key="5">
    <source>
        <dbReference type="Pfam" id="PF01258"/>
    </source>
</evidence>
<dbReference type="SUPFAM" id="SSF57716">
    <property type="entry name" value="Glucocorticoid receptor-like (DNA-binding domain)"/>
    <property type="match status" value="1"/>
</dbReference>
<name>A0A0G1PC03_9BACT</name>
<gene>
    <name evidence="6" type="ORF">UX05_C0005G0010</name>
</gene>
<evidence type="ECO:0000256" key="2">
    <source>
        <dbReference type="ARBA" id="ARBA00022771"/>
    </source>
</evidence>
<dbReference type="InterPro" id="IPR000962">
    <property type="entry name" value="Znf_DskA_TraR"/>
</dbReference>
<feature type="domain" description="Zinc finger DksA/TraR C4-type" evidence="5">
    <location>
        <begin position="89"/>
        <end position="124"/>
    </location>
</feature>
<dbReference type="PROSITE" id="PS51128">
    <property type="entry name" value="ZF_DKSA_2"/>
    <property type="match status" value="1"/>
</dbReference>
<organism evidence="6 7">
    <name type="scientific">Candidatus Amesbacteria bacterium GW2011_GWC2_45_19</name>
    <dbReference type="NCBI Taxonomy" id="1618366"/>
    <lineage>
        <taxon>Bacteria</taxon>
        <taxon>Candidatus Amesiibacteriota</taxon>
    </lineage>
</organism>
<dbReference type="Proteomes" id="UP000034264">
    <property type="component" value="Unassembled WGS sequence"/>
</dbReference>
<accession>A0A0G1PC03</accession>
<dbReference type="GO" id="GO:0008270">
    <property type="term" value="F:zinc ion binding"/>
    <property type="evidence" value="ECO:0007669"/>
    <property type="project" value="UniProtKB-KW"/>
</dbReference>
<reference evidence="6 7" key="1">
    <citation type="journal article" date="2015" name="Nature">
        <title>rRNA introns, odd ribosomes, and small enigmatic genomes across a large radiation of phyla.</title>
        <authorList>
            <person name="Brown C.T."/>
            <person name="Hug L.A."/>
            <person name="Thomas B.C."/>
            <person name="Sharon I."/>
            <person name="Castelle C.J."/>
            <person name="Singh A."/>
            <person name="Wilkins M.J."/>
            <person name="Williams K.H."/>
            <person name="Banfield J.F."/>
        </authorList>
    </citation>
    <scope>NUCLEOTIDE SEQUENCE [LARGE SCALE GENOMIC DNA]</scope>
</reference>
<dbReference type="EMBL" id="LCKS01000005">
    <property type="protein sequence ID" value="KKU02933.1"/>
    <property type="molecule type" value="Genomic_DNA"/>
</dbReference>
<keyword evidence="2" id="KW-0863">Zinc-finger</keyword>
<evidence type="ECO:0000256" key="3">
    <source>
        <dbReference type="ARBA" id="ARBA00022833"/>
    </source>
</evidence>
<evidence type="ECO:0000313" key="6">
    <source>
        <dbReference type="EMBL" id="KKU02933.1"/>
    </source>
</evidence>
<dbReference type="PROSITE" id="PS01102">
    <property type="entry name" value="ZF_DKSA_1"/>
    <property type="match status" value="1"/>
</dbReference>
<dbReference type="PANTHER" id="PTHR33823">
    <property type="entry name" value="RNA POLYMERASE-BINDING TRANSCRIPTION FACTOR DKSA-RELATED"/>
    <property type="match status" value="1"/>
</dbReference>